<dbReference type="AlphaFoldDB" id="A0A9P5G4Q6"/>
<proteinExistence type="predicted"/>
<dbReference type="Proteomes" id="UP000750522">
    <property type="component" value="Unassembled WGS sequence"/>
</dbReference>
<gene>
    <name evidence="1" type="ORF">DV451_002924</name>
</gene>
<evidence type="ECO:0000313" key="1">
    <source>
        <dbReference type="EMBL" id="KAF5099525.1"/>
    </source>
</evidence>
<reference evidence="1" key="2">
    <citation type="submission" date="2020-01" db="EMBL/GenBank/DDBJ databases">
        <authorList>
            <person name="Perkins V."/>
            <person name="Lessard M.-H."/>
            <person name="Dugat-Bony E."/>
            <person name="Frenette M."/>
            <person name="Labrie S."/>
        </authorList>
    </citation>
    <scope>NUCLEOTIDE SEQUENCE</scope>
    <source>
        <strain evidence="1">LMA-70</strain>
    </source>
</reference>
<organism evidence="1 2">
    <name type="scientific">Geotrichum candidum</name>
    <name type="common">Oospora lactis</name>
    <name type="synonym">Dipodascus geotrichum</name>
    <dbReference type="NCBI Taxonomy" id="1173061"/>
    <lineage>
        <taxon>Eukaryota</taxon>
        <taxon>Fungi</taxon>
        <taxon>Dikarya</taxon>
        <taxon>Ascomycota</taxon>
        <taxon>Saccharomycotina</taxon>
        <taxon>Dipodascomycetes</taxon>
        <taxon>Dipodascales</taxon>
        <taxon>Dipodascaceae</taxon>
        <taxon>Geotrichum</taxon>
    </lineage>
</organism>
<sequence length="95" mass="10082">MSSMILKRSIHLSSTAAKSAAGFFQPIVHSAQGYVALAGSTDDADFSKVHSESVPLAPSKSKRISKYATSLSDPFYSVGSVQTASNIIYSNKHSE</sequence>
<evidence type="ECO:0000313" key="2">
    <source>
        <dbReference type="Proteomes" id="UP000750522"/>
    </source>
</evidence>
<name>A0A9P5G4Q6_GEOCN</name>
<dbReference type="EMBL" id="QQZK01000058">
    <property type="protein sequence ID" value="KAF5099525.1"/>
    <property type="molecule type" value="Genomic_DNA"/>
</dbReference>
<protein>
    <submittedName>
        <fullName evidence="1">Uncharacterized protein</fullName>
    </submittedName>
</protein>
<accession>A0A9P5G4Q6</accession>
<comment type="caution">
    <text evidence="1">The sequence shown here is derived from an EMBL/GenBank/DDBJ whole genome shotgun (WGS) entry which is preliminary data.</text>
</comment>
<reference evidence="1" key="1">
    <citation type="journal article" date="2020" name="Front. Microbiol.">
        <title>Phenotypic and Genetic Characterization of the Cheese Ripening Yeast Geotrichum candidum.</title>
        <authorList>
            <person name="Perkins V."/>
            <person name="Vignola S."/>
            <person name="Lessard M.H."/>
            <person name="Plante P.L."/>
            <person name="Corbeil J."/>
            <person name="Dugat-Bony E."/>
            <person name="Frenette M."/>
            <person name="Labrie S."/>
        </authorList>
    </citation>
    <scope>NUCLEOTIDE SEQUENCE</scope>
    <source>
        <strain evidence="1">LMA-70</strain>
    </source>
</reference>